<proteinExistence type="predicted"/>
<dbReference type="EMBL" id="JAPVEB010000001">
    <property type="protein sequence ID" value="KAJ5282868.1"/>
    <property type="molecule type" value="Genomic_DNA"/>
</dbReference>
<dbReference type="Proteomes" id="UP001220256">
    <property type="component" value="Unassembled WGS sequence"/>
</dbReference>
<evidence type="ECO:0000313" key="3">
    <source>
        <dbReference type="Proteomes" id="UP001220256"/>
    </source>
</evidence>
<reference evidence="2 3" key="1">
    <citation type="journal article" date="2023" name="IMA Fungus">
        <title>Comparative genomic study of the Penicillium genus elucidates a diverse pangenome and 15 lateral gene transfer events.</title>
        <authorList>
            <person name="Petersen C."/>
            <person name="Sorensen T."/>
            <person name="Nielsen M.R."/>
            <person name="Sondergaard T.E."/>
            <person name="Sorensen J.L."/>
            <person name="Fitzpatrick D.A."/>
            <person name="Frisvad J.C."/>
            <person name="Nielsen K.L."/>
        </authorList>
    </citation>
    <scope>NUCLEOTIDE SEQUENCE [LARGE SCALE GENOMIC DNA]</scope>
    <source>
        <strain evidence="2 3">IBT 3361</strain>
    </source>
</reference>
<name>A0ABQ8WUZ6_PENCH</name>
<evidence type="ECO:0000256" key="1">
    <source>
        <dbReference type="SAM" id="MobiDB-lite"/>
    </source>
</evidence>
<evidence type="ECO:0000313" key="2">
    <source>
        <dbReference type="EMBL" id="KAJ5282868.1"/>
    </source>
</evidence>
<feature type="region of interest" description="Disordered" evidence="1">
    <location>
        <begin position="38"/>
        <end position="61"/>
    </location>
</feature>
<organism evidence="2 3">
    <name type="scientific">Penicillium chrysogenum</name>
    <name type="common">Penicillium notatum</name>
    <dbReference type="NCBI Taxonomy" id="5076"/>
    <lineage>
        <taxon>Eukaryota</taxon>
        <taxon>Fungi</taxon>
        <taxon>Dikarya</taxon>
        <taxon>Ascomycota</taxon>
        <taxon>Pezizomycotina</taxon>
        <taxon>Eurotiomycetes</taxon>
        <taxon>Eurotiomycetidae</taxon>
        <taxon>Eurotiales</taxon>
        <taxon>Aspergillaceae</taxon>
        <taxon>Penicillium</taxon>
        <taxon>Penicillium chrysogenum species complex</taxon>
    </lineage>
</organism>
<gene>
    <name evidence="2" type="ORF">N7505_000848</name>
</gene>
<sequence>MTLFKGSHENWSLIRVRIVRHTADLNNGNDVEISVDMSTKCRHPPPTPSLGATERHCGREG</sequence>
<protein>
    <submittedName>
        <fullName evidence="2">Uncharacterized protein</fullName>
    </submittedName>
</protein>
<comment type="caution">
    <text evidence="2">The sequence shown here is derived from an EMBL/GenBank/DDBJ whole genome shotgun (WGS) entry which is preliminary data.</text>
</comment>
<accession>A0ABQ8WUZ6</accession>
<keyword evidence="3" id="KW-1185">Reference proteome</keyword>